<gene>
    <name evidence="1" type="ORF">PoB_005159500</name>
</gene>
<protein>
    <submittedName>
        <fullName evidence="1">Uncharacterized protein</fullName>
    </submittedName>
</protein>
<sequence>MLYAALESFHGRHYDPVLKGKRDTQSASSVRCSTKLKQNEFQAEEVSKLVPIRKGKSYEYVCFKAVKIYQASVKSPSRALEDEMVQFIPERHQACI</sequence>
<keyword evidence="2" id="KW-1185">Reference proteome</keyword>
<name>A0AAV4BXE7_9GAST</name>
<dbReference type="Proteomes" id="UP000735302">
    <property type="component" value="Unassembled WGS sequence"/>
</dbReference>
<reference evidence="1 2" key="1">
    <citation type="journal article" date="2021" name="Elife">
        <title>Chloroplast acquisition without the gene transfer in kleptoplastic sea slugs, Plakobranchus ocellatus.</title>
        <authorList>
            <person name="Maeda T."/>
            <person name="Takahashi S."/>
            <person name="Yoshida T."/>
            <person name="Shimamura S."/>
            <person name="Takaki Y."/>
            <person name="Nagai Y."/>
            <person name="Toyoda A."/>
            <person name="Suzuki Y."/>
            <person name="Arimoto A."/>
            <person name="Ishii H."/>
            <person name="Satoh N."/>
            <person name="Nishiyama T."/>
            <person name="Hasebe M."/>
            <person name="Maruyama T."/>
            <person name="Minagawa J."/>
            <person name="Obokata J."/>
            <person name="Shigenobu S."/>
        </authorList>
    </citation>
    <scope>NUCLEOTIDE SEQUENCE [LARGE SCALE GENOMIC DNA]</scope>
</reference>
<dbReference type="EMBL" id="BLXT01005682">
    <property type="protein sequence ID" value="GFO25090.1"/>
    <property type="molecule type" value="Genomic_DNA"/>
</dbReference>
<evidence type="ECO:0000313" key="1">
    <source>
        <dbReference type="EMBL" id="GFO25090.1"/>
    </source>
</evidence>
<accession>A0AAV4BXE7</accession>
<organism evidence="1 2">
    <name type="scientific">Plakobranchus ocellatus</name>
    <dbReference type="NCBI Taxonomy" id="259542"/>
    <lineage>
        <taxon>Eukaryota</taxon>
        <taxon>Metazoa</taxon>
        <taxon>Spiralia</taxon>
        <taxon>Lophotrochozoa</taxon>
        <taxon>Mollusca</taxon>
        <taxon>Gastropoda</taxon>
        <taxon>Heterobranchia</taxon>
        <taxon>Euthyneura</taxon>
        <taxon>Panpulmonata</taxon>
        <taxon>Sacoglossa</taxon>
        <taxon>Placobranchoidea</taxon>
        <taxon>Plakobranchidae</taxon>
        <taxon>Plakobranchus</taxon>
    </lineage>
</organism>
<proteinExistence type="predicted"/>
<dbReference type="AlphaFoldDB" id="A0AAV4BXE7"/>
<evidence type="ECO:0000313" key="2">
    <source>
        <dbReference type="Proteomes" id="UP000735302"/>
    </source>
</evidence>
<comment type="caution">
    <text evidence="1">The sequence shown here is derived from an EMBL/GenBank/DDBJ whole genome shotgun (WGS) entry which is preliminary data.</text>
</comment>